<dbReference type="HOGENOM" id="CLU_2053149_0_0_1"/>
<reference evidence="3" key="3">
    <citation type="submission" date="2015-04" db="UniProtKB">
        <authorList>
            <consortium name="EnsemblPlants"/>
        </authorList>
    </citation>
    <scope>IDENTIFICATION</scope>
    <source>
        <strain evidence="3">cv. Jemalong A17</strain>
    </source>
</reference>
<sequence length="120" mass="13838">MMVVRAKEGPYKAIDLLVSSNEHINERVTRVYEKEYESIKACSDYMIIQLLDKSTKRRASPHLCLLKRPTATPRQPEYLHSSNTSSSHSNTKYNIITYISIWNLLTAYMIVVPLLLIILP</sequence>
<proteinExistence type="predicted"/>
<evidence type="ECO:0000313" key="2">
    <source>
        <dbReference type="EMBL" id="KEH21681.1"/>
    </source>
</evidence>
<keyword evidence="1" id="KW-0472">Membrane</keyword>
<name>A0A072TWV6_MEDTR</name>
<evidence type="ECO:0000313" key="4">
    <source>
        <dbReference type="Proteomes" id="UP000002051"/>
    </source>
</evidence>
<organism evidence="2 4">
    <name type="scientific">Medicago truncatula</name>
    <name type="common">Barrel medic</name>
    <name type="synonym">Medicago tribuloides</name>
    <dbReference type="NCBI Taxonomy" id="3880"/>
    <lineage>
        <taxon>Eukaryota</taxon>
        <taxon>Viridiplantae</taxon>
        <taxon>Streptophyta</taxon>
        <taxon>Embryophyta</taxon>
        <taxon>Tracheophyta</taxon>
        <taxon>Spermatophyta</taxon>
        <taxon>Magnoliopsida</taxon>
        <taxon>eudicotyledons</taxon>
        <taxon>Gunneridae</taxon>
        <taxon>Pentapetalae</taxon>
        <taxon>rosids</taxon>
        <taxon>fabids</taxon>
        <taxon>Fabales</taxon>
        <taxon>Fabaceae</taxon>
        <taxon>Papilionoideae</taxon>
        <taxon>50 kb inversion clade</taxon>
        <taxon>NPAAA clade</taxon>
        <taxon>Hologalegina</taxon>
        <taxon>IRL clade</taxon>
        <taxon>Trifolieae</taxon>
        <taxon>Medicago</taxon>
    </lineage>
</organism>
<keyword evidence="1 2" id="KW-0812">Transmembrane</keyword>
<reference evidence="2 4" key="1">
    <citation type="journal article" date="2011" name="Nature">
        <title>The Medicago genome provides insight into the evolution of rhizobial symbioses.</title>
        <authorList>
            <person name="Young N.D."/>
            <person name="Debelle F."/>
            <person name="Oldroyd G.E."/>
            <person name="Geurts R."/>
            <person name="Cannon S.B."/>
            <person name="Udvardi M.K."/>
            <person name="Benedito V.A."/>
            <person name="Mayer K.F."/>
            <person name="Gouzy J."/>
            <person name="Schoof H."/>
            <person name="Van de Peer Y."/>
            <person name="Proost S."/>
            <person name="Cook D.R."/>
            <person name="Meyers B.C."/>
            <person name="Spannagl M."/>
            <person name="Cheung F."/>
            <person name="De Mita S."/>
            <person name="Krishnakumar V."/>
            <person name="Gundlach H."/>
            <person name="Zhou S."/>
            <person name="Mudge J."/>
            <person name="Bharti A.K."/>
            <person name="Murray J.D."/>
            <person name="Naoumkina M.A."/>
            <person name="Rosen B."/>
            <person name="Silverstein K.A."/>
            <person name="Tang H."/>
            <person name="Rombauts S."/>
            <person name="Zhao P.X."/>
            <person name="Zhou P."/>
            <person name="Barbe V."/>
            <person name="Bardou P."/>
            <person name="Bechner M."/>
            <person name="Bellec A."/>
            <person name="Berger A."/>
            <person name="Berges H."/>
            <person name="Bidwell S."/>
            <person name="Bisseling T."/>
            <person name="Choisne N."/>
            <person name="Couloux A."/>
            <person name="Denny R."/>
            <person name="Deshpande S."/>
            <person name="Dai X."/>
            <person name="Doyle J.J."/>
            <person name="Dudez A.M."/>
            <person name="Farmer A.D."/>
            <person name="Fouteau S."/>
            <person name="Franken C."/>
            <person name="Gibelin C."/>
            <person name="Gish J."/>
            <person name="Goldstein S."/>
            <person name="Gonzalez A.J."/>
            <person name="Green P.J."/>
            <person name="Hallab A."/>
            <person name="Hartog M."/>
            <person name="Hua A."/>
            <person name="Humphray S.J."/>
            <person name="Jeong D.H."/>
            <person name="Jing Y."/>
            <person name="Jocker A."/>
            <person name="Kenton S.M."/>
            <person name="Kim D.J."/>
            <person name="Klee K."/>
            <person name="Lai H."/>
            <person name="Lang C."/>
            <person name="Lin S."/>
            <person name="Macmil S.L."/>
            <person name="Magdelenat G."/>
            <person name="Matthews L."/>
            <person name="McCorrison J."/>
            <person name="Monaghan E.L."/>
            <person name="Mun J.H."/>
            <person name="Najar F.Z."/>
            <person name="Nicholson C."/>
            <person name="Noirot C."/>
            <person name="O'Bleness M."/>
            <person name="Paule C.R."/>
            <person name="Poulain J."/>
            <person name="Prion F."/>
            <person name="Qin B."/>
            <person name="Qu C."/>
            <person name="Retzel E.F."/>
            <person name="Riddle C."/>
            <person name="Sallet E."/>
            <person name="Samain S."/>
            <person name="Samson N."/>
            <person name="Sanders I."/>
            <person name="Saurat O."/>
            <person name="Scarpelli C."/>
            <person name="Schiex T."/>
            <person name="Segurens B."/>
            <person name="Severin A.J."/>
            <person name="Sherrier D.J."/>
            <person name="Shi R."/>
            <person name="Sims S."/>
            <person name="Singer S.R."/>
            <person name="Sinharoy S."/>
            <person name="Sterck L."/>
            <person name="Viollet A."/>
            <person name="Wang B.B."/>
            <person name="Wang K."/>
            <person name="Wang M."/>
            <person name="Wang X."/>
            <person name="Warfsmann J."/>
            <person name="Weissenbach J."/>
            <person name="White D.D."/>
            <person name="White J.D."/>
            <person name="Wiley G.B."/>
            <person name="Wincker P."/>
            <person name="Xing Y."/>
            <person name="Yang L."/>
            <person name="Yao Z."/>
            <person name="Ying F."/>
            <person name="Zhai J."/>
            <person name="Zhou L."/>
            <person name="Zuber A."/>
            <person name="Denarie J."/>
            <person name="Dixon R.A."/>
            <person name="May G.D."/>
            <person name="Schwartz D.C."/>
            <person name="Rogers J."/>
            <person name="Quetier F."/>
            <person name="Town C.D."/>
            <person name="Roe B.A."/>
        </authorList>
    </citation>
    <scope>NUCLEOTIDE SEQUENCE [LARGE SCALE GENOMIC DNA]</scope>
    <source>
        <strain evidence="2">A17</strain>
        <strain evidence="3 4">cv. Jemalong A17</strain>
    </source>
</reference>
<dbReference type="AlphaFoldDB" id="A0A072TWV6"/>
<evidence type="ECO:0000313" key="3">
    <source>
        <dbReference type="EnsemblPlants" id="KEH21681"/>
    </source>
</evidence>
<keyword evidence="1" id="KW-1133">Transmembrane helix</keyword>
<accession>A0A072TWV6</accession>
<gene>
    <name evidence="2" type="ordered locus">MTR_7g015050</name>
</gene>
<dbReference type="EMBL" id="CM001223">
    <property type="protein sequence ID" value="KEH21681.1"/>
    <property type="molecule type" value="Genomic_DNA"/>
</dbReference>
<feature type="transmembrane region" description="Helical" evidence="1">
    <location>
        <begin position="95"/>
        <end position="119"/>
    </location>
</feature>
<dbReference type="EnsemblPlants" id="KEH21681">
    <property type="protein sequence ID" value="KEH21681"/>
    <property type="gene ID" value="MTR_7g015050"/>
</dbReference>
<dbReference type="Proteomes" id="UP000002051">
    <property type="component" value="Unassembled WGS sequence"/>
</dbReference>
<reference evidence="2 4" key="2">
    <citation type="journal article" date="2014" name="BMC Genomics">
        <title>An improved genome release (version Mt4.0) for the model legume Medicago truncatula.</title>
        <authorList>
            <person name="Tang H."/>
            <person name="Krishnakumar V."/>
            <person name="Bidwell S."/>
            <person name="Rosen B."/>
            <person name="Chan A."/>
            <person name="Zhou S."/>
            <person name="Gentzbittel L."/>
            <person name="Childs K.L."/>
            <person name="Yandell M."/>
            <person name="Gundlach H."/>
            <person name="Mayer K.F."/>
            <person name="Schwartz D.C."/>
            <person name="Town C.D."/>
        </authorList>
    </citation>
    <scope>GENOME REANNOTATION</scope>
    <source>
        <strain evidence="2">A17</strain>
        <strain evidence="3 4">cv. Jemalong A17</strain>
    </source>
</reference>
<evidence type="ECO:0000256" key="1">
    <source>
        <dbReference type="SAM" id="Phobius"/>
    </source>
</evidence>
<keyword evidence="4" id="KW-1185">Reference proteome</keyword>
<protein>
    <submittedName>
        <fullName evidence="2">Transmembrane protein, putative</fullName>
    </submittedName>
</protein>